<feature type="transmembrane region" description="Helical" evidence="1">
    <location>
        <begin position="222"/>
        <end position="246"/>
    </location>
</feature>
<name>A0ABV3D9B4_9ACTN</name>
<keyword evidence="3" id="KW-1185">Reference proteome</keyword>
<dbReference type="Proteomes" id="UP001551482">
    <property type="component" value="Unassembled WGS sequence"/>
</dbReference>
<keyword evidence="1" id="KW-0472">Membrane</keyword>
<evidence type="ECO:0000256" key="1">
    <source>
        <dbReference type="SAM" id="Phobius"/>
    </source>
</evidence>
<feature type="transmembrane region" description="Helical" evidence="1">
    <location>
        <begin position="101"/>
        <end position="122"/>
    </location>
</feature>
<keyword evidence="1" id="KW-1133">Transmembrane helix</keyword>
<dbReference type="InterPro" id="IPR049500">
    <property type="entry name" value="Peptidase_M50B-like"/>
</dbReference>
<sequence length="249" mass="26348">MTARGTGFGVEARSPRELLDVVLGTQPAPPREVVVLVACAATLGVVKRESWGLLRIYVTMLHEGGHALVAVLSRRRVTKILLNANTSGAVHSLGERKGAKAVLGSLAGYPAPGLVALGAAVLIGRGRASLTLCVVACLALLMLVKIRTVYGVFVTIFFVAGLVAVMALADPRAQTGVAHLMAWFLAAGAVRSVFEMLRRRRLGRHKTDDVDNLVAETGLPAAFWMATFVWMVLATYAASALLLAPWPTG</sequence>
<accession>A0ABV3D9B4</accession>
<reference evidence="2 3" key="1">
    <citation type="submission" date="2024-06" db="EMBL/GenBank/DDBJ databases">
        <title>The Natural Products Discovery Center: Release of the First 8490 Sequenced Strains for Exploring Actinobacteria Biosynthetic Diversity.</title>
        <authorList>
            <person name="Kalkreuter E."/>
            <person name="Kautsar S.A."/>
            <person name="Yang D."/>
            <person name="Bader C.D."/>
            <person name="Teijaro C.N."/>
            <person name="Fluegel L."/>
            <person name="Davis C.M."/>
            <person name="Simpson J.R."/>
            <person name="Lauterbach L."/>
            <person name="Steele A.D."/>
            <person name="Gui C."/>
            <person name="Meng S."/>
            <person name="Li G."/>
            <person name="Viehrig K."/>
            <person name="Ye F."/>
            <person name="Su P."/>
            <person name="Kiefer A.F."/>
            <person name="Nichols A."/>
            <person name="Cepeda A.J."/>
            <person name="Yan W."/>
            <person name="Fan B."/>
            <person name="Jiang Y."/>
            <person name="Adhikari A."/>
            <person name="Zheng C.-J."/>
            <person name="Schuster L."/>
            <person name="Cowan T.M."/>
            <person name="Smanski M.J."/>
            <person name="Chevrette M.G."/>
            <person name="De Carvalho L.P.S."/>
            <person name="Shen B."/>
        </authorList>
    </citation>
    <scope>NUCLEOTIDE SEQUENCE [LARGE SCALE GENOMIC DNA]</scope>
    <source>
        <strain evidence="2 3">NPDC048946</strain>
    </source>
</reference>
<evidence type="ECO:0000313" key="3">
    <source>
        <dbReference type="Proteomes" id="UP001551482"/>
    </source>
</evidence>
<dbReference type="EMBL" id="JBEZFP010000003">
    <property type="protein sequence ID" value="MEU8132331.1"/>
    <property type="molecule type" value="Genomic_DNA"/>
</dbReference>
<dbReference type="RefSeq" id="WP_358347957.1">
    <property type="nucleotide sequence ID" value="NZ_JBEZFP010000003.1"/>
</dbReference>
<dbReference type="Pfam" id="PF13398">
    <property type="entry name" value="Peptidase_M50B"/>
    <property type="match status" value="1"/>
</dbReference>
<gene>
    <name evidence="2" type="ORF">AB0C36_02355</name>
</gene>
<evidence type="ECO:0000313" key="2">
    <source>
        <dbReference type="EMBL" id="MEU8132331.1"/>
    </source>
</evidence>
<feature type="transmembrane region" description="Helical" evidence="1">
    <location>
        <begin position="175"/>
        <end position="194"/>
    </location>
</feature>
<proteinExistence type="predicted"/>
<comment type="caution">
    <text evidence="2">The sequence shown here is derived from an EMBL/GenBank/DDBJ whole genome shotgun (WGS) entry which is preliminary data.</text>
</comment>
<protein>
    <submittedName>
        <fullName evidence="2">M50 family metallopeptidase</fullName>
    </submittedName>
</protein>
<feature type="transmembrane region" description="Helical" evidence="1">
    <location>
        <begin position="149"/>
        <end position="169"/>
    </location>
</feature>
<keyword evidence="1" id="KW-0812">Transmembrane</keyword>
<feature type="transmembrane region" description="Helical" evidence="1">
    <location>
        <begin position="128"/>
        <end position="144"/>
    </location>
</feature>
<organism evidence="2 3">
    <name type="scientific">Streptodolium elevatio</name>
    <dbReference type="NCBI Taxonomy" id="3157996"/>
    <lineage>
        <taxon>Bacteria</taxon>
        <taxon>Bacillati</taxon>
        <taxon>Actinomycetota</taxon>
        <taxon>Actinomycetes</taxon>
        <taxon>Kitasatosporales</taxon>
        <taxon>Streptomycetaceae</taxon>
        <taxon>Streptodolium</taxon>
    </lineage>
</organism>